<dbReference type="AlphaFoldDB" id="A0A975D4L8"/>
<evidence type="ECO:0000313" key="2">
    <source>
        <dbReference type="EMBL" id="QTH22568.1"/>
    </source>
</evidence>
<feature type="chain" id="PRO_5037961591" description="Secreted protein" evidence="1">
    <location>
        <begin position="24"/>
        <end position="249"/>
    </location>
</feature>
<organism evidence="2 3">
    <name type="scientific">Rhizorhabdus wittichii</name>
    <dbReference type="NCBI Taxonomy" id="160791"/>
    <lineage>
        <taxon>Bacteria</taxon>
        <taxon>Pseudomonadati</taxon>
        <taxon>Pseudomonadota</taxon>
        <taxon>Alphaproteobacteria</taxon>
        <taxon>Sphingomonadales</taxon>
        <taxon>Sphingomonadaceae</taxon>
        <taxon>Rhizorhabdus</taxon>
    </lineage>
</organism>
<reference evidence="2" key="1">
    <citation type="submission" date="2020-07" db="EMBL/GenBank/DDBJ databases">
        <authorList>
            <person name="Camacho E."/>
        </authorList>
    </citation>
    <scope>NUCLEOTIDE SEQUENCE</scope>
    <source>
        <strain evidence="2">MPO218</strain>
    </source>
</reference>
<feature type="signal peptide" evidence="1">
    <location>
        <begin position="1"/>
        <end position="23"/>
    </location>
</feature>
<accession>A0A975D4L8</accession>
<name>A0A975D4L8_9SPHN</name>
<evidence type="ECO:0000256" key="1">
    <source>
        <dbReference type="SAM" id="SignalP"/>
    </source>
</evidence>
<evidence type="ECO:0000313" key="3">
    <source>
        <dbReference type="Proteomes" id="UP000664914"/>
    </source>
</evidence>
<dbReference type="EMBL" id="CP059319">
    <property type="protein sequence ID" value="QTH22568.1"/>
    <property type="molecule type" value="Genomic_DNA"/>
</dbReference>
<reference evidence="2" key="2">
    <citation type="submission" date="2021-04" db="EMBL/GenBank/DDBJ databases">
        <title>Isolation and genomic analysis of the ibuprofen-degrading bacterium Sphingomonas strain MPO218.</title>
        <authorList>
            <person name="Aulestia M."/>
            <person name="Flores A."/>
            <person name="Mangas E.L."/>
            <person name="Perez-Pulido A.J."/>
            <person name="Santero E."/>
            <person name="Camacho E.M."/>
        </authorList>
    </citation>
    <scope>NUCLEOTIDE SEQUENCE</scope>
    <source>
        <strain evidence="2">MPO218</strain>
    </source>
</reference>
<dbReference type="Proteomes" id="UP000664914">
    <property type="component" value="Chromosome"/>
</dbReference>
<dbReference type="RefSeq" id="WP_051743732.1">
    <property type="nucleotide sequence ID" value="NZ_CP059319.1"/>
</dbReference>
<evidence type="ECO:0008006" key="4">
    <source>
        <dbReference type="Google" id="ProtNLM"/>
    </source>
</evidence>
<proteinExistence type="predicted"/>
<protein>
    <recommendedName>
        <fullName evidence="4">Secreted protein</fullName>
    </recommendedName>
</protein>
<gene>
    <name evidence="2" type="ORF">HRJ34_03320</name>
</gene>
<keyword evidence="1" id="KW-0732">Signal</keyword>
<sequence>MTFKGRSSFLLSALILVPAAGQAQSSDDVADLVGARAAGAETQMEARGYRATVSNTVRDQRFTFWWNERKGRCVSVSTVDGRYASIDAVPPGNCDAQDASRPAYGAQQAPGHDAKSLVLVCYGAGTKPTVEPSRYAWNPWNHKWEWSTPQNGAKGFSSDVQIELYGDSGRIHLGKSLVPPIHSGGDNGWWDIENLAVTPDRISGSYRLNGMNKPRFTVDRRTGRIEVKAVTNFAGQCDMGDWGKGQHRF</sequence>